<reference evidence="3 4" key="1">
    <citation type="submission" date="2016-04" db="EMBL/GenBank/DDBJ databases">
        <title>Peptidophaga gingivicola gen. nov., sp. nov., isolated from human subgingival plaque.</title>
        <authorList>
            <person name="Beall C.J."/>
            <person name="Mokrzan E.M."/>
            <person name="Griffen A.L."/>
            <person name="Leys E.J."/>
        </authorList>
    </citation>
    <scope>NUCLEOTIDE SEQUENCE [LARGE SCALE GENOMIC DNA]</scope>
    <source>
        <strain evidence="3 4">BA112</strain>
    </source>
</reference>
<dbReference type="EMBL" id="LVZK01000001">
    <property type="protein sequence ID" value="OAP86679.1"/>
    <property type="molecule type" value="Genomic_DNA"/>
</dbReference>
<sequence length="398" mass="42363">MSTRPGSRLAAPLLCAALAASPALAGCAGEFSPGGGASSGVASGTGKSGGAGKETPIALRPSPAPAGYAKAAQSDSTAAPATSSASDAPGPSASASSTSAPSSFKPFHFTEIPSSYRSEASKAGRLETIEYRTSDPEKPGTTITKKAVVYLPYGYRDNSSQRYNILYLMHGSQGNERTWLGTQSKPTTAKNILDHMIADKRISPTIVAMPTIRRGSDRFSSTFPAFPTELTKDLMPAVEGKYRTHATSTTPEAFAASREHRAFGGFSLGGGATWSVFRSNLKYFEYFLPISGIYRGSVFSRNYDPSQGVEDLANVAQKSGAGRKGYFIFAATGTDDSVMPYMTKMVDRMLEERKAFDYTDTSFANGNLTLLVVNGKGHNYTSAHTYLYNALPYFFRAA</sequence>
<evidence type="ECO:0000313" key="4">
    <source>
        <dbReference type="Proteomes" id="UP000078368"/>
    </source>
</evidence>
<evidence type="ECO:0000256" key="2">
    <source>
        <dbReference type="SAM" id="SignalP"/>
    </source>
</evidence>
<evidence type="ECO:0000256" key="1">
    <source>
        <dbReference type="SAM" id="MobiDB-lite"/>
    </source>
</evidence>
<feature type="region of interest" description="Disordered" evidence="1">
    <location>
        <begin position="33"/>
        <end position="104"/>
    </location>
</feature>
<dbReference type="OrthoDB" id="184858at2"/>
<dbReference type="SUPFAM" id="SSF53474">
    <property type="entry name" value="alpha/beta-Hydrolases"/>
    <property type="match status" value="1"/>
</dbReference>
<feature type="chain" id="PRO_5008098983" description="Esterase" evidence="2">
    <location>
        <begin position="26"/>
        <end position="398"/>
    </location>
</feature>
<keyword evidence="4" id="KW-1185">Reference proteome</keyword>
<name>A0A179B5M9_9ACTO</name>
<organism evidence="3 4">
    <name type="scientific">Peptidiphaga gingivicola</name>
    <dbReference type="NCBI Taxonomy" id="2741497"/>
    <lineage>
        <taxon>Bacteria</taxon>
        <taxon>Bacillati</taxon>
        <taxon>Actinomycetota</taxon>
        <taxon>Actinomycetes</taxon>
        <taxon>Actinomycetales</taxon>
        <taxon>Actinomycetaceae</taxon>
        <taxon>Peptidiphaga</taxon>
    </lineage>
</organism>
<comment type="caution">
    <text evidence="3">The sequence shown here is derived from an EMBL/GenBank/DDBJ whole genome shotgun (WGS) entry which is preliminary data.</text>
</comment>
<keyword evidence="2" id="KW-0732">Signal</keyword>
<dbReference type="Gene3D" id="3.40.50.1820">
    <property type="entry name" value="alpha/beta hydrolase"/>
    <property type="match status" value="1"/>
</dbReference>
<dbReference type="Proteomes" id="UP000078368">
    <property type="component" value="Unassembled WGS sequence"/>
</dbReference>
<dbReference type="PANTHER" id="PTHR48098">
    <property type="entry name" value="ENTEROCHELIN ESTERASE-RELATED"/>
    <property type="match status" value="1"/>
</dbReference>
<dbReference type="Pfam" id="PF00756">
    <property type="entry name" value="Esterase"/>
    <property type="match status" value="1"/>
</dbReference>
<dbReference type="InterPro" id="IPR000801">
    <property type="entry name" value="Esterase-like"/>
</dbReference>
<proteinExistence type="predicted"/>
<dbReference type="PROSITE" id="PS51257">
    <property type="entry name" value="PROKAR_LIPOPROTEIN"/>
    <property type="match status" value="1"/>
</dbReference>
<dbReference type="AlphaFoldDB" id="A0A179B5M9"/>
<evidence type="ECO:0000313" key="3">
    <source>
        <dbReference type="EMBL" id="OAP86679.1"/>
    </source>
</evidence>
<accession>A0A179B5M9</accession>
<protein>
    <recommendedName>
        <fullName evidence="5">Esterase</fullName>
    </recommendedName>
</protein>
<dbReference type="RefSeq" id="WP_064231385.1">
    <property type="nucleotide sequence ID" value="NZ_LVZK01000001.1"/>
</dbReference>
<dbReference type="InterPro" id="IPR029058">
    <property type="entry name" value="AB_hydrolase_fold"/>
</dbReference>
<evidence type="ECO:0008006" key="5">
    <source>
        <dbReference type="Google" id="ProtNLM"/>
    </source>
</evidence>
<feature type="signal peptide" evidence="2">
    <location>
        <begin position="1"/>
        <end position="25"/>
    </location>
</feature>
<dbReference type="InterPro" id="IPR050583">
    <property type="entry name" value="Mycobacterial_A85_antigen"/>
</dbReference>
<gene>
    <name evidence="3" type="ORF">A4H34_06040</name>
</gene>
<feature type="compositionally biased region" description="Low complexity" evidence="1">
    <location>
        <begin position="71"/>
        <end position="103"/>
    </location>
</feature>